<sequence length="1041" mass="113183">MGQEKGIIAWMANNPVAANLLMIVVMIGGLAAINDLTKEVFPSFPTEMVTITVPYPGSSPEEVEAGIVRIIEEELLDLVGVKEISSVSTEGSGTVTVQMEAGTPMSRALVQIKTRVDGIASFPANAEEPIVDEVLYRTRAMNVSAYGDLDEFQLKELADTVRDELLMIPGITQVATRGVRDYEISIELSDAALQRYGLSFDQVVAAIQLRSRDLPGGKLRTSDGSITLRSMGQAYTAAEFSELNLVTRSDGTSLKLGDIATVRDGFEDQPVLTRLNGKPSVTLVVDRVGEQDVLAMTDNIKAYVAKKRANLPPGVELTAWADRSVILKGRINLMLKSAAQGAVLVMIFLALFLNTSLAFWVILGVPFSFLGALLVMDVFSLGASINVFSVFGFILVLGMLVDDGIVTAESAYAQLEDEQNGVDSVVRGVRRVAVATIFGALTTMIAFAPAALLTEGIGRLVSVLVPVVVLSLLFSLIETKLILPAHLRHIRIDHSRPDRRTPLGFLKSVQQACSGGLLRFSEEIYKPLLVRAVEYRYFSLAVFFAGLMLCLALVPAGIVRFVFFPSVPSDSIQIDLKMPNGTSWQKTHEYALRIEQAARVMNERYLAETGSEQDVIREMLTLSTNDTESELWLDLLPSEQRTVSSVTMAGWLREALGELSGIQSLIVDANAGPSGAPVDVELSGDDLEQLRAAARELKLALTRFDGLSDIRDTFDAGGPELDIQVTAEGEALGLGQVELARQVRQAFFGAEVQRVQRGRHEVRVYVRLPAEHRRSLNALHSLWIDVPGRGKVPFDVVGTAEERSGVSVINRFNRQRVVNVLSDLDKTRLEPGEVNAQIVREVLPPILQKYPAVSHRLSGQAEQQAESTSALGLGFVGILVMIYAALAVPLRSYGQPIIIMSVIPFGLTGAVMGHFIMGNDVSILSMIGMIGLTGIVVNDSLVLVDHINHRLEKGREAWQQAVVNGAARRFRPVVLTSITTFIGLVPIQLETAIQAQFVKPMAISVAFGVLFATFVTLVLVPVLYFVGRDIKALFVREAPAC</sequence>
<protein>
    <submittedName>
        <fullName evidence="3">Efflux RND transporter permease subunit</fullName>
    </submittedName>
</protein>
<feature type="transmembrane region" description="Helical" evidence="1">
    <location>
        <begin position="870"/>
        <end position="890"/>
    </location>
</feature>
<dbReference type="EMBL" id="SMSE01000004">
    <property type="protein sequence ID" value="TDG12129.1"/>
    <property type="molecule type" value="Genomic_DNA"/>
</dbReference>
<feature type="transmembrane region" description="Helical" evidence="1">
    <location>
        <begin position="338"/>
        <end position="363"/>
    </location>
</feature>
<comment type="caution">
    <text evidence="3">The sequence shown here is derived from an EMBL/GenBank/DDBJ whole genome shotgun (WGS) entry which is preliminary data.</text>
</comment>
<dbReference type="PRINTS" id="PR00702">
    <property type="entry name" value="ACRIFLAVINRP"/>
</dbReference>
<feature type="transmembrane region" description="Helical" evidence="1">
    <location>
        <begin position="970"/>
        <end position="989"/>
    </location>
</feature>
<keyword evidence="1" id="KW-0812">Transmembrane</keyword>
<dbReference type="InterPro" id="IPR000731">
    <property type="entry name" value="SSD"/>
</dbReference>
<evidence type="ECO:0000259" key="2">
    <source>
        <dbReference type="PROSITE" id="PS50156"/>
    </source>
</evidence>
<feature type="transmembrane region" description="Helical" evidence="1">
    <location>
        <begin position="369"/>
        <end position="397"/>
    </location>
</feature>
<dbReference type="InterPro" id="IPR001036">
    <property type="entry name" value="Acrflvin-R"/>
</dbReference>
<dbReference type="Gene3D" id="1.20.1640.10">
    <property type="entry name" value="Multidrug efflux transporter AcrB transmembrane domain"/>
    <property type="match status" value="2"/>
</dbReference>
<evidence type="ECO:0000313" key="4">
    <source>
        <dbReference type="Proteomes" id="UP000295554"/>
    </source>
</evidence>
<keyword evidence="1" id="KW-0472">Membrane</keyword>
<feature type="transmembrane region" description="Helical" evidence="1">
    <location>
        <begin position="460"/>
        <end position="483"/>
    </location>
</feature>
<feature type="transmembrane region" description="Helical" evidence="1">
    <location>
        <begin position="897"/>
        <end position="917"/>
    </location>
</feature>
<dbReference type="PANTHER" id="PTHR32063">
    <property type="match status" value="1"/>
</dbReference>
<evidence type="ECO:0000313" key="3">
    <source>
        <dbReference type="EMBL" id="TDG12129.1"/>
    </source>
</evidence>
<feature type="transmembrane region" description="Helical" evidence="1">
    <location>
        <begin position="432"/>
        <end position="454"/>
    </location>
</feature>
<dbReference type="Proteomes" id="UP000295554">
    <property type="component" value="Unassembled WGS sequence"/>
</dbReference>
<dbReference type="Gene3D" id="3.30.70.1430">
    <property type="entry name" value="Multidrug efflux transporter AcrB pore domain"/>
    <property type="match status" value="2"/>
</dbReference>
<dbReference type="Pfam" id="PF00873">
    <property type="entry name" value="ACR_tran"/>
    <property type="match status" value="1"/>
</dbReference>
<dbReference type="PANTHER" id="PTHR32063:SF33">
    <property type="entry name" value="RND SUPERFAMILY EFFLUX PUMP PERMEASE COMPONENT"/>
    <property type="match status" value="1"/>
</dbReference>
<keyword evidence="4" id="KW-1185">Reference proteome</keyword>
<dbReference type="Gene3D" id="3.30.70.1320">
    <property type="entry name" value="Multidrug efflux transporter AcrB pore domain like"/>
    <property type="match status" value="1"/>
</dbReference>
<dbReference type="PROSITE" id="PS50156">
    <property type="entry name" value="SSD"/>
    <property type="match status" value="1"/>
</dbReference>
<accession>A0A4R5LP25</accession>
<proteinExistence type="predicted"/>
<feature type="transmembrane region" description="Helical" evidence="1">
    <location>
        <begin position="923"/>
        <end position="944"/>
    </location>
</feature>
<dbReference type="GO" id="GO:0042910">
    <property type="term" value="F:xenobiotic transmembrane transporter activity"/>
    <property type="evidence" value="ECO:0007669"/>
    <property type="project" value="TreeGrafter"/>
</dbReference>
<feature type="transmembrane region" description="Helical" evidence="1">
    <location>
        <begin position="1001"/>
        <end position="1026"/>
    </location>
</feature>
<keyword evidence="1" id="KW-1133">Transmembrane helix</keyword>
<dbReference type="GO" id="GO:0005886">
    <property type="term" value="C:plasma membrane"/>
    <property type="evidence" value="ECO:0007669"/>
    <property type="project" value="TreeGrafter"/>
</dbReference>
<gene>
    <name evidence="3" type="ORF">E2F43_17420</name>
</gene>
<dbReference type="SUPFAM" id="SSF82693">
    <property type="entry name" value="Multidrug efflux transporter AcrB pore domain, PN1, PN2, PC1 and PC2 subdomains"/>
    <property type="match status" value="2"/>
</dbReference>
<dbReference type="RefSeq" id="WP_133215049.1">
    <property type="nucleotide sequence ID" value="NZ_SMSE01000004.1"/>
</dbReference>
<feature type="domain" description="SSD" evidence="2">
    <location>
        <begin position="357"/>
        <end position="489"/>
    </location>
</feature>
<dbReference type="SUPFAM" id="SSF82866">
    <property type="entry name" value="Multidrug efflux transporter AcrB transmembrane domain"/>
    <property type="match status" value="2"/>
</dbReference>
<evidence type="ECO:0000256" key="1">
    <source>
        <dbReference type="SAM" id="Phobius"/>
    </source>
</evidence>
<feature type="transmembrane region" description="Helical" evidence="1">
    <location>
        <begin position="537"/>
        <end position="563"/>
    </location>
</feature>
<dbReference type="OrthoDB" id="5287122at2"/>
<dbReference type="AlphaFoldDB" id="A0A4R5LP25"/>
<name>A0A4R5LP25_9GAMM</name>
<organism evidence="3 4">
    <name type="scientific">Seongchinamella unica</name>
    <dbReference type="NCBI Taxonomy" id="2547392"/>
    <lineage>
        <taxon>Bacteria</taxon>
        <taxon>Pseudomonadati</taxon>
        <taxon>Pseudomonadota</taxon>
        <taxon>Gammaproteobacteria</taxon>
        <taxon>Cellvibrionales</taxon>
        <taxon>Halieaceae</taxon>
        <taxon>Seongchinamella</taxon>
    </lineage>
</organism>
<dbReference type="SUPFAM" id="SSF82714">
    <property type="entry name" value="Multidrug efflux transporter AcrB TolC docking domain, DN and DC subdomains"/>
    <property type="match status" value="2"/>
</dbReference>
<dbReference type="Gene3D" id="3.30.70.1440">
    <property type="entry name" value="Multidrug efflux transporter AcrB pore domain"/>
    <property type="match status" value="1"/>
</dbReference>
<reference evidence="3 4" key="1">
    <citation type="submission" date="2019-03" db="EMBL/GenBank/DDBJ databases">
        <title>Seongchinamella monodicae gen. nov., sp. nov., a novel member of the Gammaproteobacteria isolated from a tidal mudflat of beach.</title>
        <authorList>
            <person name="Yang H.G."/>
            <person name="Kang J.W."/>
            <person name="Lee S.D."/>
        </authorList>
    </citation>
    <scope>NUCLEOTIDE SEQUENCE [LARGE SCALE GENOMIC DNA]</scope>
    <source>
        <strain evidence="3 4">GH4-78</strain>
    </source>
</reference>
<dbReference type="Gene3D" id="3.30.2090.10">
    <property type="entry name" value="Multidrug efflux transporter AcrB TolC docking domain, DN and DC subdomains"/>
    <property type="match status" value="2"/>
</dbReference>
<dbReference type="InterPro" id="IPR027463">
    <property type="entry name" value="AcrB_DN_DC_subdom"/>
</dbReference>
<feature type="transmembrane region" description="Helical" evidence="1">
    <location>
        <begin position="16"/>
        <end position="33"/>
    </location>
</feature>